<evidence type="ECO:0000313" key="7">
    <source>
        <dbReference type="Proteomes" id="UP000192247"/>
    </source>
</evidence>
<dbReference type="PANTHER" id="PTHR12997">
    <property type="entry name" value="TYPE I INOSITOL-1,4,5-TRISPHOSPHATE 5-PHOSPHATASE"/>
    <property type="match status" value="1"/>
</dbReference>
<proteinExistence type="inferred from homology"/>
<protein>
    <recommendedName>
        <fullName evidence="1">inositol-polyphosphate 5-phosphatase</fullName>
        <ecNumber evidence="1">3.1.3.56</ecNumber>
    </recommendedName>
</protein>
<feature type="non-terminal residue" evidence="6">
    <location>
        <position position="283"/>
    </location>
</feature>
<accession>A0A1V9Y0E3</accession>
<dbReference type="OrthoDB" id="5780965at2759"/>
<feature type="non-terminal residue" evidence="6">
    <location>
        <position position="1"/>
    </location>
</feature>
<dbReference type="Proteomes" id="UP000192247">
    <property type="component" value="Unassembled WGS sequence"/>
</dbReference>
<dbReference type="InParanoid" id="A0A1V9Y0E3"/>
<dbReference type="GO" id="GO:0046856">
    <property type="term" value="P:phosphatidylinositol dephosphorylation"/>
    <property type="evidence" value="ECO:0007669"/>
    <property type="project" value="InterPro"/>
</dbReference>
<keyword evidence="2" id="KW-0378">Hydrolase</keyword>
<evidence type="ECO:0000313" key="6">
    <source>
        <dbReference type="EMBL" id="OQR79237.1"/>
    </source>
</evidence>
<sequence>LDTGAVVSWLSEGTELRETKDEAGKLTRQEFHQRTISMTTPTATTVTMKFATSTSASERFSRDGKKRVDSKDTEQKAVDNREITLAHTSRGIDRFSESHQVAQEESKSRANIFSRAELKKSLIQNEPHDNVIEDNIGEEKKGLQEVGNSFCTGIKATAFLPTSGDTSGGGFGVRRVLTLEKKLFELHEEGAKTRFTSDLNRNKLLSHDKEPKFFKEELDEFKIHFPPTYPYSESADDGCSFMGTRCPSWCDRVLFGQKARNSLKMRLIEYDIVGKDHCMGDHK</sequence>
<organism evidence="6 7">
    <name type="scientific">Tropilaelaps mercedesae</name>
    <dbReference type="NCBI Taxonomy" id="418985"/>
    <lineage>
        <taxon>Eukaryota</taxon>
        <taxon>Metazoa</taxon>
        <taxon>Ecdysozoa</taxon>
        <taxon>Arthropoda</taxon>
        <taxon>Chelicerata</taxon>
        <taxon>Arachnida</taxon>
        <taxon>Acari</taxon>
        <taxon>Parasitiformes</taxon>
        <taxon>Mesostigmata</taxon>
        <taxon>Gamasina</taxon>
        <taxon>Dermanyssoidea</taxon>
        <taxon>Laelapidae</taxon>
        <taxon>Tropilaelaps</taxon>
    </lineage>
</organism>
<dbReference type="STRING" id="418985.A0A1V9Y0E3"/>
<feature type="region of interest" description="Disordered" evidence="4">
    <location>
        <begin position="55"/>
        <end position="75"/>
    </location>
</feature>
<dbReference type="AlphaFoldDB" id="A0A1V9Y0E3"/>
<keyword evidence="7" id="KW-1185">Reference proteome</keyword>
<dbReference type="SUPFAM" id="SSF56219">
    <property type="entry name" value="DNase I-like"/>
    <property type="match status" value="1"/>
</dbReference>
<evidence type="ECO:0000256" key="3">
    <source>
        <dbReference type="ARBA" id="ARBA00023599"/>
    </source>
</evidence>
<comment type="similarity">
    <text evidence="3">Belongs to the inositol 1,4,5-trisphosphate 5-phosphatase type I family.</text>
</comment>
<dbReference type="InterPro" id="IPR000300">
    <property type="entry name" value="IPPc"/>
</dbReference>
<reference evidence="6 7" key="1">
    <citation type="journal article" date="2017" name="Gigascience">
        <title>Draft genome of the honey bee ectoparasitic mite, Tropilaelaps mercedesae, is shaped by the parasitic life history.</title>
        <authorList>
            <person name="Dong X."/>
            <person name="Armstrong S.D."/>
            <person name="Xia D."/>
            <person name="Makepeace B.L."/>
            <person name="Darby A.C."/>
            <person name="Kadowaki T."/>
        </authorList>
    </citation>
    <scope>NUCLEOTIDE SEQUENCE [LARGE SCALE GENOMIC DNA]</scope>
    <source>
        <strain evidence="6">Wuxi-XJTLU</strain>
    </source>
</reference>
<dbReference type="Gene3D" id="3.60.10.10">
    <property type="entry name" value="Endonuclease/exonuclease/phosphatase"/>
    <property type="match status" value="1"/>
</dbReference>
<comment type="caution">
    <text evidence="6">The sequence shown here is derived from an EMBL/GenBank/DDBJ whole genome shotgun (WGS) entry which is preliminary data.</text>
</comment>
<evidence type="ECO:0000256" key="1">
    <source>
        <dbReference type="ARBA" id="ARBA00012997"/>
    </source>
</evidence>
<feature type="domain" description="Inositol polyphosphate-related phosphatase" evidence="5">
    <location>
        <begin position="192"/>
        <end position="282"/>
    </location>
</feature>
<dbReference type="EMBL" id="MNPL01001360">
    <property type="protein sequence ID" value="OQR79237.1"/>
    <property type="molecule type" value="Genomic_DNA"/>
</dbReference>
<dbReference type="InterPro" id="IPR036691">
    <property type="entry name" value="Endo/exonu/phosph_ase_sf"/>
</dbReference>
<evidence type="ECO:0000256" key="4">
    <source>
        <dbReference type="SAM" id="MobiDB-lite"/>
    </source>
</evidence>
<feature type="compositionally biased region" description="Basic and acidic residues" evidence="4">
    <location>
        <begin position="59"/>
        <end position="75"/>
    </location>
</feature>
<dbReference type="InterPro" id="IPR039737">
    <property type="entry name" value="INPP5A"/>
</dbReference>
<dbReference type="PANTHER" id="PTHR12997:SF2">
    <property type="entry name" value="INOSITOL POLYPHOSPHATE-5-PHOSPHATASE A"/>
    <property type="match status" value="1"/>
</dbReference>
<dbReference type="GO" id="GO:0004445">
    <property type="term" value="F:inositol-polyphosphate 5-phosphatase activity"/>
    <property type="evidence" value="ECO:0007669"/>
    <property type="project" value="UniProtKB-EC"/>
</dbReference>
<gene>
    <name evidence="6" type="ORF">BIW11_05876</name>
</gene>
<dbReference type="Pfam" id="PF22669">
    <property type="entry name" value="Exo_endo_phos2"/>
    <property type="match status" value="1"/>
</dbReference>
<dbReference type="EC" id="3.1.3.56" evidence="1"/>
<evidence type="ECO:0000256" key="2">
    <source>
        <dbReference type="ARBA" id="ARBA00022801"/>
    </source>
</evidence>
<name>A0A1V9Y0E3_9ACAR</name>
<evidence type="ECO:0000259" key="5">
    <source>
        <dbReference type="Pfam" id="PF22669"/>
    </source>
</evidence>